<sequence length="270" mass="28384">MNRLQGKVVIVTGGASGIGEATARLFAAHGARMVVIADVQETGREVAASVGTGNCTYVHCDVTEEPQVESLVRSTVDLWGRLDVMFSNVGVVSGCDQTVLDLDLGQFDRVMAINVRGMAACIKHAARAMAEGGVRGSIVCTSSVTGRSGGVRNTDYHVSKHALGGLVRSASVQLGAHGIRVNSVSPYAVATPGLCRMLGTEAEEAERAYEQYVCLKGGEPMKARHVAEAVLFLASDEAAFVTGHDLVVDGGFLHQPFRSSQRWPSPGSGQ</sequence>
<dbReference type="EMBL" id="JBJKBG010000011">
    <property type="protein sequence ID" value="KAL3716490.1"/>
    <property type="molecule type" value="Genomic_DNA"/>
</dbReference>
<accession>A0ABD3IQZ3</accession>
<feature type="domain" description="Ketoreductase" evidence="2">
    <location>
        <begin position="7"/>
        <end position="187"/>
    </location>
</feature>
<protein>
    <recommendedName>
        <fullName evidence="2">Ketoreductase domain-containing protein</fullName>
    </recommendedName>
</protein>
<dbReference type="PANTHER" id="PTHR42820">
    <property type="entry name" value="SHORT-CHAIN DEHYDROGENASE REDUCTASE"/>
    <property type="match status" value="1"/>
</dbReference>
<keyword evidence="4" id="KW-1185">Reference proteome</keyword>
<evidence type="ECO:0000256" key="1">
    <source>
        <dbReference type="ARBA" id="ARBA00006484"/>
    </source>
</evidence>
<name>A0ABD3IQZ3_EUCGL</name>
<dbReference type="Pfam" id="PF13561">
    <property type="entry name" value="adh_short_C2"/>
    <property type="match status" value="1"/>
</dbReference>
<dbReference type="SMART" id="SM00822">
    <property type="entry name" value="PKS_KR"/>
    <property type="match status" value="1"/>
</dbReference>
<dbReference type="InterPro" id="IPR036291">
    <property type="entry name" value="NAD(P)-bd_dom_sf"/>
</dbReference>
<dbReference type="PRINTS" id="PR00081">
    <property type="entry name" value="GDHRDH"/>
</dbReference>
<comment type="similarity">
    <text evidence="1">Belongs to the short-chain dehydrogenases/reductases (SDR) family.</text>
</comment>
<dbReference type="Proteomes" id="UP001634007">
    <property type="component" value="Unassembled WGS sequence"/>
</dbReference>
<evidence type="ECO:0000259" key="2">
    <source>
        <dbReference type="SMART" id="SM00822"/>
    </source>
</evidence>
<dbReference type="PANTHER" id="PTHR42820:SF21">
    <property type="entry name" value="SHORT-CHAIN DEHYDROGENASE REDUCTASE 3B-LIKE"/>
    <property type="match status" value="1"/>
</dbReference>
<evidence type="ECO:0000313" key="3">
    <source>
        <dbReference type="EMBL" id="KAL3716490.1"/>
    </source>
</evidence>
<gene>
    <name evidence="3" type="ORF">ACJRO7_008136</name>
</gene>
<dbReference type="SUPFAM" id="SSF51735">
    <property type="entry name" value="NAD(P)-binding Rossmann-fold domains"/>
    <property type="match status" value="1"/>
</dbReference>
<dbReference type="FunFam" id="3.40.50.720:FF:000084">
    <property type="entry name" value="Short-chain dehydrogenase reductase"/>
    <property type="match status" value="1"/>
</dbReference>
<dbReference type="Gene3D" id="3.40.50.720">
    <property type="entry name" value="NAD(P)-binding Rossmann-like Domain"/>
    <property type="match status" value="1"/>
</dbReference>
<reference evidence="3 4" key="1">
    <citation type="submission" date="2024-11" db="EMBL/GenBank/DDBJ databases">
        <title>Chromosome-level genome assembly of Eucalyptus globulus Labill. provides insights into its genome evolution.</title>
        <authorList>
            <person name="Li X."/>
        </authorList>
    </citation>
    <scope>NUCLEOTIDE SEQUENCE [LARGE SCALE GENOMIC DNA]</scope>
    <source>
        <strain evidence="3">CL2024</strain>
        <tissue evidence="3">Fresh tender leaves</tissue>
    </source>
</reference>
<comment type="caution">
    <text evidence="3">The sequence shown here is derived from an EMBL/GenBank/DDBJ whole genome shotgun (WGS) entry which is preliminary data.</text>
</comment>
<dbReference type="InterPro" id="IPR002347">
    <property type="entry name" value="SDR_fam"/>
</dbReference>
<dbReference type="InterPro" id="IPR057326">
    <property type="entry name" value="KR_dom"/>
</dbReference>
<evidence type="ECO:0000313" key="4">
    <source>
        <dbReference type="Proteomes" id="UP001634007"/>
    </source>
</evidence>
<organism evidence="3 4">
    <name type="scientific">Eucalyptus globulus</name>
    <name type="common">Tasmanian blue gum</name>
    <dbReference type="NCBI Taxonomy" id="34317"/>
    <lineage>
        <taxon>Eukaryota</taxon>
        <taxon>Viridiplantae</taxon>
        <taxon>Streptophyta</taxon>
        <taxon>Embryophyta</taxon>
        <taxon>Tracheophyta</taxon>
        <taxon>Spermatophyta</taxon>
        <taxon>Magnoliopsida</taxon>
        <taxon>eudicotyledons</taxon>
        <taxon>Gunneridae</taxon>
        <taxon>Pentapetalae</taxon>
        <taxon>rosids</taxon>
        <taxon>malvids</taxon>
        <taxon>Myrtales</taxon>
        <taxon>Myrtaceae</taxon>
        <taxon>Myrtoideae</taxon>
        <taxon>Eucalypteae</taxon>
        <taxon>Eucalyptus</taxon>
    </lineage>
</organism>
<dbReference type="AlphaFoldDB" id="A0ABD3IQZ3"/>
<proteinExistence type="inferred from homology"/>